<keyword evidence="1" id="KW-0238">DNA-binding</keyword>
<dbReference type="InterPro" id="IPR000551">
    <property type="entry name" value="MerR-type_HTH_dom"/>
</dbReference>
<dbReference type="InterPro" id="IPR047057">
    <property type="entry name" value="MerR_fam"/>
</dbReference>
<evidence type="ECO:0000259" key="2">
    <source>
        <dbReference type="PROSITE" id="PS50937"/>
    </source>
</evidence>
<proteinExistence type="predicted"/>
<name>A0ABV9LX30_9ALTE</name>
<dbReference type="PANTHER" id="PTHR30204">
    <property type="entry name" value="REDOX-CYCLING DRUG-SENSING TRANSCRIPTIONAL ACTIVATOR SOXR"/>
    <property type="match status" value="1"/>
</dbReference>
<dbReference type="PROSITE" id="PS50937">
    <property type="entry name" value="HTH_MERR_2"/>
    <property type="match status" value="1"/>
</dbReference>
<accession>A0ABV9LX30</accession>
<dbReference type="SMART" id="SM00422">
    <property type="entry name" value="HTH_MERR"/>
    <property type="match status" value="1"/>
</dbReference>
<dbReference type="Proteomes" id="UP001595897">
    <property type="component" value="Unassembled WGS sequence"/>
</dbReference>
<dbReference type="PRINTS" id="PR00040">
    <property type="entry name" value="HTHMERR"/>
</dbReference>
<evidence type="ECO:0000313" key="4">
    <source>
        <dbReference type="Proteomes" id="UP001595897"/>
    </source>
</evidence>
<dbReference type="InterPro" id="IPR009061">
    <property type="entry name" value="DNA-bd_dom_put_sf"/>
</dbReference>
<organism evidence="3 4">
    <name type="scientific">Glaciecola siphonariae</name>
    <dbReference type="NCBI Taxonomy" id="521012"/>
    <lineage>
        <taxon>Bacteria</taxon>
        <taxon>Pseudomonadati</taxon>
        <taxon>Pseudomonadota</taxon>
        <taxon>Gammaproteobacteria</taxon>
        <taxon>Alteromonadales</taxon>
        <taxon>Alteromonadaceae</taxon>
        <taxon>Glaciecola</taxon>
    </lineage>
</organism>
<dbReference type="SUPFAM" id="SSF46955">
    <property type="entry name" value="Putative DNA-binding domain"/>
    <property type="match status" value="1"/>
</dbReference>
<dbReference type="Pfam" id="PF13411">
    <property type="entry name" value="MerR_1"/>
    <property type="match status" value="1"/>
</dbReference>
<reference evidence="4" key="1">
    <citation type="journal article" date="2019" name="Int. J. Syst. Evol. Microbiol.">
        <title>The Global Catalogue of Microorganisms (GCM) 10K type strain sequencing project: providing services to taxonomists for standard genome sequencing and annotation.</title>
        <authorList>
            <consortium name="The Broad Institute Genomics Platform"/>
            <consortium name="The Broad Institute Genome Sequencing Center for Infectious Disease"/>
            <person name="Wu L."/>
            <person name="Ma J."/>
        </authorList>
    </citation>
    <scope>NUCLEOTIDE SEQUENCE [LARGE SCALE GENOMIC DNA]</scope>
    <source>
        <strain evidence="4">KACC 12507</strain>
    </source>
</reference>
<sequence>MRAHEIAESAGVSKDTLRYYEKVGVISSPPRQENGYRRYNADHLKQLKFIKFAQSAGFPLARIKEAIPFLNNPQPNCPKLKAAIDEQLAAIDAKIEELNSTKAVLLKWIAHNHD</sequence>
<gene>
    <name evidence="3" type="ORF">ACFO4O_08515</name>
</gene>
<evidence type="ECO:0000313" key="3">
    <source>
        <dbReference type="EMBL" id="MFC4700195.1"/>
    </source>
</evidence>
<dbReference type="PANTHER" id="PTHR30204:SF92">
    <property type="entry name" value="HTH-TYPE TRANSCRIPTIONAL REGULATOR ZNTR"/>
    <property type="match status" value="1"/>
</dbReference>
<dbReference type="Gene3D" id="1.10.1660.10">
    <property type="match status" value="1"/>
</dbReference>
<keyword evidence="4" id="KW-1185">Reference proteome</keyword>
<dbReference type="RefSeq" id="WP_382407403.1">
    <property type="nucleotide sequence ID" value="NZ_JBHSGU010000002.1"/>
</dbReference>
<dbReference type="EMBL" id="JBHSGU010000002">
    <property type="protein sequence ID" value="MFC4700195.1"/>
    <property type="molecule type" value="Genomic_DNA"/>
</dbReference>
<comment type="caution">
    <text evidence="3">The sequence shown here is derived from an EMBL/GenBank/DDBJ whole genome shotgun (WGS) entry which is preliminary data.</text>
</comment>
<evidence type="ECO:0000256" key="1">
    <source>
        <dbReference type="ARBA" id="ARBA00023125"/>
    </source>
</evidence>
<feature type="domain" description="HTH merR-type" evidence="2">
    <location>
        <begin position="1"/>
        <end position="69"/>
    </location>
</feature>
<protein>
    <submittedName>
        <fullName evidence="3">MerR family transcriptional regulator</fullName>
    </submittedName>
</protein>